<organism evidence="8 9">
    <name type="scientific">Pectinatus haikarae</name>
    <dbReference type="NCBI Taxonomy" id="349096"/>
    <lineage>
        <taxon>Bacteria</taxon>
        <taxon>Bacillati</taxon>
        <taxon>Bacillota</taxon>
        <taxon>Negativicutes</taxon>
        <taxon>Selenomonadales</taxon>
        <taxon>Selenomonadaceae</taxon>
        <taxon>Pectinatus</taxon>
    </lineage>
</organism>
<dbReference type="InterPro" id="IPR035965">
    <property type="entry name" value="PAS-like_dom_sf"/>
</dbReference>
<evidence type="ECO:0000259" key="6">
    <source>
        <dbReference type="PROSITE" id="PS50045"/>
    </source>
</evidence>
<evidence type="ECO:0000259" key="7">
    <source>
        <dbReference type="PROSITE" id="PS50112"/>
    </source>
</evidence>
<dbReference type="Gene3D" id="3.40.50.300">
    <property type="entry name" value="P-loop containing nucleotide triphosphate hydrolases"/>
    <property type="match status" value="1"/>
</dbReference>
<name>A0ABT9YB72_9FIRM</name>
<dbReference type="InterPro" id="IPR010524">
    <property type="entry name" value="Sig_transdc_resp-reg_PrpR_N"/>
</dbReference>
<feature type="coiled-coil region" evidence="5">
    <location>
        <begin position="571"/>
        <end position="598"/>
    </location>
</feature>
<keyword evidence="1" id="KW-0547">Nucleotide-binding</keyword>
<dbReference type="PRINTS" id="PR01590">
    <property type="entry name" value="HTHFIS"/>
</dbReference>
<dbReference type="PROSITE" id="PS00676">
    <property type="entry name" value="SIGMA54_INTERACT_2"/>
    <property type="match status" value="1"/>
</dbReference>
<dbReference type="SUPFAM" id="SSF46689">
    <property type="entry name" value="Homeodomain-like"/>
    <property type="match status" value="1"/>
</dbReference>
<dbReference type="InterPro" id="IPR058031">
    <property type="entry name" value="AAA_lid_NorR"/>
</dbReference>
<dbReference type="CDD" id="cd00009">
    <property type="entry name" value="AAA"/>
    <property type="match status" value="1"/>
</dbReference>
<dbReference type="Gene3D" id="1.10.8.60">
    <property type="match status" value="1"/>
</dbReference>
<keyword evidence="2" id="KW-0067">ATP-binding</keyword>
<dbReference type="PROSITE" id="PS00675">
    <property type="entry name" value="SIGMA54_INTERACT_1"/>
    <property type="match status" value="1"/>
</dbReference>
<dbReference type="InterPro" id="IPR003593">
    <property type="entry name" value="AAA+_ATPase"/>
</dbReference>
<dbReference type="InterPro" id="IPR002197">
    <property type="entry name" value="HTH_Fis"/>
</dbReference>
<dbReference type="Proteomes" id="UP001239167">
    <property type="component" value="Unassembled WGS sequence"/>
</dbReference>
<dbReference type="InterPro" id="IPR025662">
    <property type="entry name" value="Sigma_54_int_dom_ATP-bd_1"/>
</dbReference>
<dbReference type="SUPFAM" id="SSF159800">
    <property type="entry name" value="PrpR receptor domain-like"/>
    <property type="match status" value="1"/>
</dbReference>
<dbReference type="PANTHER" id="PTHR32071:SF57">
    <property type="entry name" value="C4-DICARBOXYLATE TRANSPORT TRANSCRIPTIONAL REGULATORY PROTEIN DCTD"/>
    <property type="match status" value="1"/>
</dbReference>
<proteinExistence type="predicted"/>
<dbReference type="SUPFAM" id="SSF52540">
    <property type="entry name" value="P-loop containing nucleoside triphosphate hydrolases"/>
    <property type="match status" value="1"/>
</dbReference>
<dbReference type="Pfam" id="PF25601">
    <property type="entry name" value="AAA_lid_14"/>
    <property type="match status" value="1"/>
</dbReference>
<dbReference type="InterPro" id="IPR009057">
    <property type="entry name" value="Homeodomain-like_sf"/>
</dbReference>
<evidence type="ECO:0000256" key="3">
    <source>
        <dbReference type="ARBA" id="ARBA00023015"/>
    </source>
</evidence>
<dbReference type="RefSeq" id="WP_307225254.1">
    <property type="nucleotide sequence ID" value="NZ_CP116940.1"/>
</dbReference>
<accession>A0ABT9YB72</accession>
<sequence>MQAQILFVAPLSELADLAATVINEKFPDKKNLFHVVRADLQEAEALVKKAADDGIEVIVSRGGTASFIENRVDLPMVYIQVTITDILQALLNAGEYPENIAIAGFGNMIYGCDELGKILHINFTEVLLNDSDDAQPKIAEAVAAGVEFVVGDAISVKMAAKYGIKSAFIQSGKESIYRALQTAVLIASIRREEQRKTEQLRAVVDESHDGIIAADQNGLVTILNPVAEKIFNISHFDGKGKVFEKIFPELSEFCSGEKDNLIKIREKQYAVRKAIISVRGSDQGYIYNLQNISEVQKLERSIRKKLSAKGLVAKYNIDDIIGQSKACLNMKRKAAKYALTQSTILITGESGTGKEMLVQSIHNLSVRAKGPFVAVNCAALPENLLESELFGYAEGAFTGARRGGRQGMFELAHGGTLFLDEIGEMQLPLQSRLLRVLQEREVMPLGGEVVIPIDVRIIAATNKNLAAMIADGNFRSDLYYRLNILRIHMPSLKDRKEDIDLLARQFLVSMRDKNPQITDITRDAVVYLEKCEWPGNIRQFGNMMERILLLTTGSTITISDVRDACEDDSRMGEESIENREACKNLMELEDELLQKTLREEGFNYTKTAKRLGIHRTTLWRRLKKYDMQH</sequence>
<keyword evidence="9" id="KW-1185">Reference proteome</keyword>
<reference evidence="8 9" key="1">
    <citation type="submission" date="2023-07" db="EMBL/GenBank/DDBJ databases">
        <title>Genomic Encyclopedia of Type Strains, Phase IV (KMG-IV): sequencing the most valuable type-strain genomes for metagenomic binning, comparative biology and taxonomic classification.</title>
        <authorList>
            <person name="Goeker M."/>
        </authorList>
    </citation>
    <scope>NUCLEOTIDE SEQUENCE [LARGE SCALE GENOMIC DNA]</scope>
    <source>
        <strain evidence="8 9">DSM 16980</strain>
    </source>
</reference>
<dbReference type="InterPro" id="IPR002078">
    <property type="entry name" value="Sigma_54_int"/>
</dbReference>
<keyword evidence="5" id="KW-0175">Coiled coil</keyword>
<dbReference type="SMART" id="SM00091">
    <property type="entry name" value="PAS"/>
    <property type="match status" value="1"/>
</dbReference>
<dbReference type="InterPro" id="IPR025943">
    <property type="entry name" value="Sigma_54_int_dom_ATP-bd_2"/>
</dbReference>
<dbReference type="Pfam" id="PF02954">
    <property type="entry name" value="HTH_8"/>
    <property type="match status" value="1"/>
</dbReference>
<feature type="domain" description="Sigma-54 factor interaction" evidence="6">
    <location>
        <begin position="320"/>
        <end position="549"/>
    </location>
</feature>
<evidence type="ECO:0000256" key="2">
    <source>
        <dbReference type="ARBA" id="ARBA00022840"/>
    </source>
</evidence>
<evidence type="ECO:0000313" key="8">
    <source>
        <dbReference type="EMBL" id="MDQ0204971.1"/>
    </source>
</evidence>
<dbReference type="Gene3D" id="3.40.50.10660">
    <property type="entry name" value="PrpR receptor domain-like"/>
    <property type="match status" value="1"/>
</dbReference>
<dbReference type="PANTHER" id="PTHR32071">
    <property type="entry name" value="TRANSCRIPTIONAL REGULATORY PROTEIN"/>
    <property type="match status" value="1"/>
</dbReference>
<feature type="domain" description="PAS" evidence="7">
    <location>
        <begin position="196"/>
        <end position="249"/>
    </location>
</feature>
<dbReference type="Gene3D" id="1.10.10.60">
    <property type="entry name" value="Homeodomain-like"/>
    <property type="match status" value="1"/>
</dbReference>
<evidence type="ECO:0000256" key="5">
    <source>
        <dbReference type="SAM" id="Coils"/>
    </source>
</evidence>
<protein>
    <submittedName>
        <fullName evidence="8">Transcriptional regulator with PAS, ATPase and Fis domain</fullName>
    </submittedName>
</protein>
<dbReference type="Pfam" id="PF06506">
    <property type="entry name" value="PrpR_N"/>
    <property type="match status" value="1"/>
</dbReference>
<dbReference type="Pfam" id="PF00158">
    <property type="entry name" value="Sigma54_activat"/>
    <property type="match status" value="1"/>
</dbReference>
<keyword evidence="4" id="KW-0804">Transcription</keyword>
<dbReference type="PROSITE" id="PS50045">
    <property type="entry name" value="SIGMA54_INTERACT_4"/>
    <property type="match status" value="1"/>
</dbReference>
<dbReference type="InterPro" id="IPR000014">
    <property type="entry name" value="PAS"/>
</dbReference>
<evidence type="ECO:0000256" key="4">
    <source>
        <dbReference type="ARBA" id="ARBA00023163"/>
    </source>
</evidence>
<dbReference type="InterPro" id="IPR027417">
    <property type="entry name" value="P-loop_NTPase"/>
</dbReference>
<dbReference type="SUPFAM" id="SSF55785">
    <property type="entry name" value="PYP-like sensor domain (PAS domain)"/>
    <property type="match status" value="1"/>
</dbReference>
<comment type="caution">
    <text evidence="8">The sequence shown here is derived from an EMBL/GenBank/DDBJ whole genome shotgun (WGS) entry which is preliminary data.</text>
</comment>
<dbReference type="Gene3D" id="3.40.50.2300">
    <property type="match status" value="1"/>
</dbReference>
<dbReference type="SMART" id="SM00382">
    <property type="entry name" value="AAA"/>
    <property type="match status" value="1"/>
</dbReference>
<keyword evidence="3" id="KW-0805">Transcription regulation</keyword>
<dbReference type="Gene3D" id="3.30.450.20">
    <property type="entry name" value="PAS domain"/>
    <property type="match status" value="1"/>
</dbReference>
<dbReference type="EMBL" id="JAUSUE010000025">
    <property type="protein sequence ID" value="MDQ0204971.1"/>
    <property type="molecule type" value="Genomic_DNA"/>
</dbReference>
<gene>
    <name evidence="8" type="ORF">J2S01_002708</name>
</gene>
<dbReference type="PROSITE" id="PS50112">
    <property type="entry name" value="PAS"/>
    <property type="match status" value="1"/>
</dbReference>
<evidence type="ECO:0000256" key="1">
    <source>
        <dbReference type="ARBA" id="ARBA00022741"/>
    </source>
</evidence>
<evidence type="ECO:0000313" key="9">
    <source>
        <dbReference type="Proteomes" id="UP001239167"/>
    </source>
</evidence>